<accession>A0A955RIY0</accession>
<reference evidence="1" key="1">
    <citation type="submission" date="2020-04" db="EMBL/GenBank/DDBJ databases">
        <authorList>
            <person name="Zhang T."/>
        </authorList>
    </citation>
    <scope>NUCLEOTIDE SEQUENCE</scope>
    <source>
        <strain evidence="1">HKST-UBA14</strain>
    </source>
</reference>
<comment type="caution">
    <text evidence="1">The sequence shown here is derived from an EMBL/GenBank/DDBJ whole genome shotgun (WGS) entry which is preliminary data.</text>
</comment>
<organism evidence="1 2">
    <name type="scientific">Candidatus Dojkabacteria bacterium</name>
    <dbReference type="NCBI Taxonomy" id="2099670"/>
    <lineage>
        <taxon>Bacteria</taxon>
        <taxon>Candidatus Dojkabacteria</taxon>
    </lineage>
</organism>
<proteinExistence type="predicted"/>
<dbReference type="Proteomes" id="UP000783287">
    <property type="component" value="Unassembled WGS sequence"/>
</dbReference>
<name>A0A955RIY0_9BACT</name>
<sequence>MDNTKKQLDTFRQLVDKGATEVYYGIDAYTIPLQKRIEVAQSPIKQIINGEMVADYHKVTDDLVNRVIASRVDKGLSIKNLIRQADSNLEIEKSNPDTLKETRLLPEGFELEGIFTVFGDYVSFISMEMDQSVGIIVNNKIIAGMFHNIFDTVWEASKPF</sequence>
<gene>
    <name evidence="1" type="ORF">KC909_00700</name>
</gene>
<evidence type="ECO:0000313" key="2">
    <source>
        <dbReference type="Proteomes" id="UP000783287"/>
    </source>
</evidence>
<protein>
    <submittedName>
        <fullName evidence="1">Uncharacterized protein</fullName>
    </submittedName>
</protein>
<evidence type="ECO:0000313" key="1">
    <source>
        <dbReference type="EMBL" id="MCA9382859.1"/>
    </source>
</evidence>
<dbReference type="AlphaFoldDB" id="A0A955RIY0"/>
<reference evidence="1" key="2">
    <citation type="journal article" date="2021" name="Microbiome">
        <title>Successional dynamics and alternative stable states in a saline activated sludge microbial community over 9 years.</title>
        <authorList>
            <person name="Wang Y."/>
            <person name="Ye J."/>
            <person name="Ju F."/>
            <person name="Liu L."/>
            <person name="Boyd J.A."/>
            <person name="Deng Y."/>
            <person name="Parks D.H."/>
            <person name="Jiang X."/>
            <person name="Yin X."/>
            <person name="Woodcroft B.J."/>
            <person name="Tyson G.W."/>
            <person name="Hugenholtz P."/>
            <person name="Polz M.F."/>
            <person name="Zhang T."/>
        </authorList>
    </citation>
    <scope>NUCLEOTIDE SEQUENCE</scope>
    <source>
        <strain evidence="1">HKST-UBA14</strain>
    </source>
</reference>
<dbReference type="EMBL" id="JAGQLK010000008">
    <property type="protein sequence ID" value="MCA9382859.1"/>
    <property type="molecule type" value="Genomic_DNA"/>
</dbReference>